<dbReference type="KEGG" id="spha:D3Y57_10135"/>
<gene>
    <name evidence="3" type="ORF">D3Y57_10135</name>
</gene>
<evidence type="ECO:0000259" key="2">
    <source>
        <dbReference type="Pfam" id="PF01551"/>
    </source>
</evidence>
<dbReference type="Proteomes" id="UP000276254">
    <property type="component" value="Chromosome"/>
</dbReference>
<evidence type="ECO:0000313" key="4">
    <source>
        <dbReference type="Proteomes" id="UP000276254"/>
    </source>
</evidence>
<sequence length="570" mass="60191">MRAHPLDSEVRLTCVGRPKDGDQLRIHNHKMAQNSCVASRSCGSVSLTLTKSVHSADTWCGGNVVGGQHSSVRGAQDLYQVSEARFGSLGSAAVLSPDNTLPANAPRFGSTFGRADTAFPTPFFDRFEFAPDLGADIGSRKWWRGLATCAALCAMTYTLSPGLRALPASTPPAMGADAWEAARAQSIAPLAWGGDTGSRMAATDAVHSLTDTPERPTLQLNATIGQGDGFARALERAGVGAAEAAQVTRMTAEVVDPSQIAPGTALGLTLGRRENRNDARPLDDLNFRARFDMKLSFTRVGNALSMQRQPIAVDHTPMRIAGTVNNGVYVSATGAGAPPKAVETYIRAIASKVQLGNLDNGARFDMVVERARAATGEVQFGKLLYAGLINGNQATRMIQWTIGGRTEWYDAAGVGQQHGGFAMPVIGHKTSGYGMRFHPILGYSRMHQGVDYGAVYGTPIHAATDGIVSFAGWHGGHGNMVKLNHAGGLGTGYAHMSRIAVAPGTRVSQGQIIGYVGSTGLSTGPHLHFEVYRNGSVVNPGSVNFSATSLLSGSELVAFNNRLKQFTATR</sequence>
<dbReference type="PANTHER" id="PTHR21666:SF289">
    <property type="entry name" value="L-ALA--D-GLU ENDOPEPTIDASE"/>
    <property type="match status" value="1"/>
</dbReference>
<dbReference type="SUPFAM" id="SSF51261">
    <property type="entry name" value="Duplicated hybrid motif"/>
    <property type="match status" value="1"/>
</dbReference>
<keyword evidence="4" id="KW-1185">Reference proteome</keyword>
<accession>A0A494TQ35</accession>
<reference evidence="3 4" key="1">
    <citation type="submission" date="2018-09" db="EMBL/GenBank/DDBJ databases">
        <title>Sphingomonas peninsula sp. nov., isolated from fildes peninsula, Antarctic soil.</title>
        <authorList>
            <person name="Yingchao G."/>
        </authorList>
    </citation>
    <scope>NUCLEOTIDE SEQUENCE [LARGE SCALE GENOMIC DNA]</scope>
    <source>
        <strain evidence="3 4">YZ-8</strain>
    </source>
</reference>
<dbReference type="Gene3D" id="3.10.450.350">
    <property type="match status" value="1"/>
</dbReference>
<feature type="domain" description="M23ase beta-sheet core" evidence="2">
    <location>
        <begin position="445"/>
        <end position="540"/>
    </location>
</feature>
<name>A0A494TQ35_SPHPE</name>
<keyword evidence="1" id="KW-0732">Signal</keyword>
<protein>
    <submittedName>
        <fullName evidence="3">M23 family metallopeptidase</fullName>
    </submittedName>
</protein>
<dbReference type="EMBL" id="CP032829">
    <property type="protein sequence ID" value="AYJ87896.1"/>
    <property type="molecule type" value="Genomic_DNA"/>
</dbReference>
<dbReference type="InterPro" id="IPR011055">
    <property type="entry name" value="Dup_hybrid_motif"/>
</dbReference>
<evidence type="ECO:0000256" key="1">
    <source>
        <dbReference type="ARBA" id="ARBA00022729"/>
    </source>
</evidence>
<evidence type="ECO:0000313" key="3">
    <source>
        <dbReference type="EMBL" id="AYJ87896.1"/>
    </source>
</evidence>
<dbReference type="Gene3D" id="2.70.70.10">
    <property type="entry name" value="Glucose Permease (Domain IIA)"/>
    <property type="match status" value="1"/>
</dbReference>
<proteinExistence type="predicted"/>
<dbReference type="CDD" id="cd12797">
    <property type="entry name" value="M23_peptidase"/>
    <property type="match status" value="1"/>
</dbReference>
<dbReference type="Pfam" id="PF01551">
    <property type="entry name" value="Peptidase_M23"/>
    <property type="match status" value="1"/>
</dbReference>
<dbReference type="OrthoDB" id="9815245at2"/>
<dbReference type="InterPro" id="IPR050570">
    <property type="entry name" value="Cell_wall_metabolism_enzyme"/>
</dbReference>
<dbReference type="PANTHER" id="PTHR21666">
    <property type="entry name" value="PEPTIDASE-RELATED"/>
    <property type="match status" value="1"/>
</dbReference>
<dbReference type="AlphaFoldDB" id="A0A494TQ35"/>
<dbReference type="InterPro" id="IPR016047">
    <property type="entry name" value="M23ase_b-sheet_dom"/>
</dbReference>
<dbReference type="GO" id="GO:0004222">
    <property type="term" value="F:metalloendopeptidase activity"/>
    <property type="evidence" value="ECO:0007669"/>
    <property type="project" value="TreeGrafter"/>
</dbReference>
<organism evidence="3 4">
    <name type="scientific">Sphingomonas paeninsulae</name>
    <dbReference type="NCBI Taxonomy" id="2319844"/>
    <lineage>
        <taxon>Bacteria</taxon>
        <taxon>Pseudomonadati</taxon>
        <taxon>Pseudomonadota</taxon>
        <taxon>Alphaproteobacteria</taxon>
        <taxon>Sphingomonadales</taxon>
        <taxon>Sphingomonadaceae</taxon>
        <taxon>Sphingomonas</taxon>
    </lineage>
</organism>